<accession>A0ABD8ABJ9</accession>
<keyword evidence="2" id="KW-0812">Transmembrane</keyword>
<feature type="region of interest" description="Disordered" evidence="1">
    <location>
        <begin position="90"/>
        <end position="116"/>
    </location>
</feature>
<organism evidence="3 4">
    <name type="scientific">Methanoculleus palmolei</name>
    <dbReference type="NCBI Taxonomy" id="72612"/>
    <lineage>
        <taxon>Archaea</taxon>
        <taxon>Methanobacteriati</taxon>
        <taxon>Methanobacteriota</taxon>
        <taxon>Stenosarchaea group</taxon>
        <taxon>Methanomicrobia</taxon>
        <taxon>Methanomicrobiales</taxon>
        <taxon>Methanomicrobiaceae</taxon>
        <taxon>Methanoculleus</taxon>
    </lineage>
</organism>
<dbReference type="EMBL" id="CP137641">
    <property type="protein sequence ID" value="WOX56522.1"/>
    <property type="molecule type" value="Genomic_DNA"/>
</dbReference>
<keyword evidence="2" id="KW-0472">Membrane</keyword>
<name>A0ABD8ABJ9_9EURY</name>
<proteinExistence type="predicted"/>
<dbReference type="AlphaFoldDB" id="A0ABD8ABJ9"/>
<gene>
    <name evidence="3" type="ORF">R6Y95_04105</name>
</gene>
<sequence length="116" mass="12855">MPVLLRWLSLSLWGIFIHAVLFTAALLLWFFRPTLAGGSIPMREYAWPVVIAFCLSLLFLSWFGTVSFVLFQLHGSFSLITGGSTSCFRSSGFSARPGRSEAPENGGRMRDAPPRV</sequence>
<feature type="transmembrane region" description="Helical" evidence="2">
    <location>
        <begin position="12"/>
        <end position="31"/>
    </location>
</feature>
<protein>
    <submittedName>
        <fullName evidence="3">Uncharacterized protein</fullName>
    </submittedName>
</protein>
<evidence type="ECO:0000256" key="2">
    <source>
        <dbReference type="SAM" id="Phobius"/>
    </source>
</evidence>
<feature type="transmembrane region" description="Helical" evidence="2">
    <location>
        <begin position="46"/>
        <end position="71"/>
    </location>
</feature>
<reference evidence="3 4" key="1">
    <citation type="submission" date="2023-10" db="EMBL/GenBank/DDBJ databases">
        <title>The complete genome sequence of Methanoculleus palmolei DSM 4273.</title>
        <authorList>
            <person name="Lai S.-J."/>
            <person name="You Y.-T."/>
            <person name="Chen S.-C."/>
        </authorList>
    </citation>
    <scope>NUCLEOTIDE SEQUENCE [LARGE SCALE GENOMIC DNA]</scope>
    <source>
        <strain evidence="3 4">DSM 4273</strain>
    </source>
</reference>
<keyword evidence="2" id="KW-1133">Transmembrane helix</keyword>
<evidence type="ECO:0000313" key="3">
    <source>
        <dbReference type="EMBL" id="WOX56522.1"/>
    </source>
</evidence>
<evidence type="ECO:0000313" key="4">
    <source>
        <dbReference type="Proteomes" id="UP001626603"/>
    </source>
</evidence>
<keyword evidence="4" id="KW-1185">Reference proteome</keyword>
<evidence type="ECO:0000256" key="1">
    <source>
        <dbReference type="SAM" id="MobiDB-lite"/>
    </source>
</evidence>
<feature type="compositionally biased region" description="Basic and acidic residues" evidence="1">
    <location>
        <begin position="98"/>
        <end position="116"/>
    </location>
</feature>
<dbReference type="Proteomes" id="UP001626603">
    <property type="component" value="Chromosome"/>
</dbReference>